<dbReference type="InterPro" id="IPR000055">
    <property type="entry name" value="Restrct_endonuc_typeI_TRD"/>
</dbReference>
<dbReference type="PANTHER" id="PTHR43140">
    <property type="entry name" value="TYPE-1 RESTRICTION ENZYME ECOKI SPECIFICITY PROTEIN"/>
    <property type="match status" value="1"/>
</dbReference>
<evidence type="ECO:0000313" key="6">
    <source>
        <dbReference type="EMBL" id="PSL10835.1"/>
    </source>
</evidence>
<dbReference type="Gene3D" id="3.90.220.20">
    <property type="entry name" value="DNA methylase specificity domains"/>
    <property type="match status" value="2"/>
</dbReference>
<keyword evidence="4" id="KW-0175">Coiled coil</keyword>
<evidence type="ECO:0000256" key="2">
    <source>
        <dbReference type="ARBA" id="ARBA00022747"/>
    </source>
</evidence>
<evidence type="ECO:0000256" key="3">
    <source>
        <dbReference type="ARBA" id="ARBA00023125"/>
    </source>
</evidence>
<dbReference type="GO" id="GO:0003677">
    <property type="term" value="F:DNA binding"/>
    <property type="evidence" value="ECO:0007669"/>
    <property type="project" value="UniProtKB-KW"/>
</dbReference>
<dbReference type="Pfam" id="PF01420">
    <property type="entry name" value="Methylase_S"/>
    <property type="match status" value="2"/>
</dbReference>
<evidence type="ECO:0000256" key="1">
    <source>
        <dbReference type="ARBA" id="ARBA00010923"/>
    </source>
</evidence>
<dbReference type="InterPro" id="IPR044946">
    <property type="entry name" value="Restrct_endonuc_typeI_TRD_sf"/>
</dbReference>
<dbReference type="GO" id="GO:0009307">
    <property type="term" value="P:DNA restriction-modification system"/>
    <property type="evidence" value="ECO:0007669"/>
    <property type="project" value="UniProtKB-KW"/>
</dbReference>
<sequence>MSMTPLEWGTSQLGTILELVYGKSLPAKKRDGDNYAVFGSNGVVGQHSVPLVNTPGLIIGRKGSFGEVHISEQPFSPIDTTYYVNKFYGQPIRYWFYQLKLLPLNQLNRATAIPGLNRDDAYSQSIALPPLAEQKVIADKLDVLLAQVESTKARLDRIPQILKRFRQSVLAAAVSGRLTEEWRDTSSYCTHELADDWKWATIPQNWDVKLYSEVAESRLGKMLDKTKNSGIPTKYVGNINVRWFRFNLSEMQKILVSESEQQEFSLRQGDVLICEGGEPGRCAIWDDNGQEPVVFQKALHRARVSDRLFPEWLALNLKNDADNLSLAQLFTGTTIKHLTGKALKEYPIRIPPIKEQAEIVRRVDQLFAYADRIEQQVNNAQKQVNNLTQSILAKAFRGELTEQWRKDNPALISGDNSAEALLERIKAERAALKPAKRSRKKAGV</sequence>
<feature type="domain" description="Type I restriction modification DNA specificity" evidence="5">
    <location>
        <begin position="203"/>
        <end position="379"/>
    </location>
</feature>
<evidence type="ECO:0000259" key="5">
    <source>
        <dbReference type="Pfam" id="PF01420"/>
    </source>
</evidence>
<keyword evidence="7" id="KW-1185">Reference proteome</keyword>
<evidence type="ECO:0000256" key="4">
    <source>
        <dbReference type="SAM" id="Coils"/>
    </source>
</evidence>
<feature type="domain" description="Type I restriction modification DNA specificity" evidence="5">
    <location>
        <begin position="5"/>
        <end position="159"/>
    </location>
</feature>
<comment type="caution">
    <text evidence="6">The sequence shown here is derived from an EMBL/GenBank/DDBJ whole genome shotgun (WGS) entry which is preliminary data.</text>
</comment>
<keyword evidence="3" id="KW-0238">DNA-binding</keyword>
<gene>
    <name evidence="6" type="ORF">CLV44_1258</name>
</gene>
<dbReference type="SUPFAM" id="SSF116734">
    <property type="entry name" value="DNA methylase specificity domain"/>
    <property type="match status" value="2"/>
</dbReference>
<dbReference type="OrthoDB" id="398435at2"/>
<name>A0A2P8EMZ0_9GAMM</name>
<organism evidence="6 7">
    <name type="scientific">Marinobacterium halophilum</name>
    <dbReference type="NCBI Taxonomy" id="267374"/>
    <lineage>
        <taxon>Bacteria</taxon>
        <taxon>Pseudomonadati</taxon>
        <taxon>Pseudomonadota</taxon>
        <taxon>Gammaproteobacteria</taxon>
        <taxon>Oceanospirillales</taxon>
        <taxon>Oceanospirillaceae</taxon>
        <taxon>Marinobacterium</taxon>
    </lineage>
</organism>
<proteinExistence type="inferred from homology"/>
<dbReference type="RefSeq" id="WP_106593022.1">
    <property type="nucleotide sequence ID" value="NZ_PYGI01000025.1"/>
</dbReference>
<reference evidence="6 7" key="1">
    <citation type="submission" date="2018-03" db="EMBL/GenBank/DDBJ databases">
        <title>Genomic Encyclopedia of Archaeal and Bacterial Type Strains, Phase II (KMG-II): from individual species to whole genera.</title>
        <authorList>
            <person name="Goeker M."/>
        </authorList>
    </citation>
    <scope>NUCLEOTIDE SEQUENCE [LARGE SCALE GENOMIC DNA]</scope>
    <source>
        <strain evidence="6 7">DSM 17586</strain>
    </source>
</reference>
<dbReference type="EMBL" id="PYGI01000025">
    <property type="protein sequence ID" value="PSL10835.1"/>
    <property type="molecule type" value="Genomic_DNA"/>
</dbReference>
<evidence type="ECO:0000313" key="7">
    <source>
        <dbReference type="Proteomes" id="UP000242133"/>
    </source>
</evidence>
<comment type="similarity">
    <text evidence="1">Belongs to the type-I restriction system S methylase family.</text>
</comment>
<dbReference type="CDD" id="cd17267">
    <property type="entry name" value="RMtype1_S_EcoAO83I-TRD1-CR1_like"/>
    <property type="match status" value="1"/>
</dbReference>
<dbReference type="PANTHER" id="PTHR43140:SF1">
    <property type="entry name" value="TYPE I RESTRICTION ENZYME ECOKI SPECIFICITY SUBUNIT"/>
    <property type="match status" value="1"/>
</dbReference>
<feature type="coiled-coil region" evidence="4">
    <location>
        <begin position="363"/>
        <end position="390"/>
    </location>
</feature>
<dbReference type="Proteomes" id="UP000242133">
    <property type="component" value="Unassembled WGS sequence"/>
</dbReference>
<keyword evidence="2" id="KW-0680">Restriction system</keyword>
<dbReference type="InterPro" id="IPR051212">
    <property type="entry name" value="Type-I_RE_S_subunit"/>
</dbReference>
<protein>
    <submittedName>
        <fullName evidence="6">Type I restriction enzyme S subunit</fullName>
    </submittedName>
</protein>
<dbReference type="AlphaFoldDB" id="A0A2P8EMZ0"/>
<accession>A0A2P8EMZ0</accession>